<dbReference type="InterPro" id="IPR003593">
    <property type="entry name" value="AAA+_ATPase"/>
</dbReference>
<keyword evidence="6" id="KW-1185">Reference proteome</keyword>
<dbReference type="SUPFAM" id="SSF52540">
    <property type="entry name" value="P-loop containing nucleoside triphosphate hydrolases"/>
    <property type="match status" value="1"/>
</dbReference>
<accession>A0ABQ5N7T3</accession>
<evidence type="ECO:0000259" key="4">
    <source>
        <dbReference type="PROSITE" id="PS50893"/>
    </source>
</evidence>
<dbReference type="Pfam" id="PF00005">
    <property type="entry name" value="ABC_tran"/>
    <property type="match status" value="1"/>
</dbReference>
<keyword evidence="3 5" id="KW-0067">ATP-binding</keyword>
<gene>
    <name evidence="5" type="ORF">bsdE14_27130</name>
</gene>
<organism evidence="5 6">
    <name type="scientific">Clostridium omnivorum</name>
    <dbReference type="NCBI Taxonomy" id="1604902"/>
    <lineage>
        <taxon>Bacteria</taxon>
        <taxon>Bacillati</taxon>
        <taxon>Bacillota</taxon>
        <taxon>Clostridia</taxon>
        <taxon>Eubacteriales</taxon>
        <taxon>Clostridiaceae</taxon>
        <taxon>Clostridium</taxon>
    </lineage>
</organism>
<dbReference type="SMART" id="SM00382">
    <property type="entry name" value="AAA"/>
    <property type="match status" value="1"/>
</dbReference>
<dbReference type="InterPro" id="IPR017871">
    <property type="entry name" value="ABC_transporter-like_CS"/>
</dbReference>
<dbReference type="Gene3D" id="3.40.50.300">
    <property type="entry name" value="P-loop containing nucleotide triphosphate hydrolases"/>
    <property type="match status" value="1"/>
</dbReference>
<dbReference type="InterPro" id="IPR027417">
    <property type="entry name" value="P-loop_NTPase"/>
</dbReference>
<dbReference type="EMBL" id="BRXR01000001">
    <property type="protein sequence ID" value="GLC31303.1"/>
    <property type="molecule type" value="Genomic_DNA"/>
</dbReference>
<keyword evidence="1" id="KW-0813">Transport</keyword>
<dbReference type="PROSITE" id="PS00211">
    <property type="entry name" value="ABC_TRANSPORTER_1"/>
    <property type="match status" value="1"/>
</dbReference>
<keyword evidence="2" id="KW-0547">Nucleotide-binding</keyword>
<sequence length="217" mass="24316">MLFEIINLKYKDILNIEKLEIPENKITCIVGESGSGKTTLLRHLNGLVSADSGNIYFKGKNIDELDNIQLRRKVVMLSQNPAIFPGNIRDNLIIGLKFSDKSEVADDNLNRTLELVHLDKNLEDDAEKLSGGEKQRVALGRILLMEPEVLLLDEPSSALDEATEKLVIERVVEYSKVKKKSLIMVTHSKNIAKTYGEYIVEVKKGGSLSNMGVMYNE</sequence>
<proteinExistence type="predicted"/>
<evidence type="ECO:0000313" key="6">
    <source>
        <dbReference type="Proteomes" id="UP001208567"/>
    </source>
</evidence>
<comment type="caution">
    <text evidence="5">The sequence shown here is derived from an EMBL/GenBank/DDBJ whole genome shotgun (WGS) entry which is preliminary data.</text>
</comment>
<name>A0ABQ5N7T3_9CLOT</name>
<dbReference type="PANTHER" id="PTHR43423">
    <property type="entry name" value="ABC TRANSPORTER I FAMILY MEMBER 17"/>
    <property type="match status" value="1"/>
</dbReference>
<evidence type="ECO:0000313" key="5">
    <source>
        <dbReference type="EMBL" id="GLC31303.1"/>
    </source>
</evidence>
<reference evidence="5 6" key="1">
    <citation type="journal article" date="2024" name="Int. J. Syst. Evol. Microbiol.">
        <title>Clostridium omnivorum sp. nov., isolated from anoxic soil under the treatment of reductive soil disinfestation.</title>
        <authorList>
            <person name="Ueki A."/>
            <person name="Tonouchi A."/>
            <person name="Kaku N."/>
            <person name="Honma S."/>
            <person name="Ueki K."/>
        </authorList>
    </citation>
    <scope>NUCLEOTIDE SEQUENCE [LARGE SCALE GENOMIC DNA]</scope>
    <source>
        <strain evidence="5 6">E14</strain>
    </source>
</reference>
<protein>
    <submittedName>
        <fullName evidence="5">ABC transporter ATP-binding protein</fullName>
    </submittedName>
</protein>
<dbReference type="InterPro" id="IPR003439">
    <property type="entry name" value="ABC_transporter-like_ATP-bd"/>
</dbReference>
<dbReference type="PROSITE" id="PS50893">
    <property type="entry name" value="ABC_TRANSPORTER_2"/>
    <property type="match status" value="1"/>
</dbReference>
<dbReference type="PANTHER" id="PTHR43423:SF1">
    <property type="entry name" value="ABC TRANSPORTER I FAMILY MEMBER 17"/>
    <property type="match status" value="1"/>
</dbReference>
<dbReference type="RefSeq" id="WP_264850584.1">
    <property type="nucleotide sequence ID" value="NZ_BRXR01000001.1"/>
</dbReference>
<evidence type="ECO:0000256" key="2">
    <source>
        <dbReference type="ARBA" id="ARBA00022741"/>
    </source>
</evidence>
<feature type="domain" description="ABC transporter" evidence="4">
    <location>
        <begin position="3"/>
        <end position="216"/>
    </location>
</feature>
<dbReference type="Proteomes" id="UP001208567">
    <property type="component" value="Unassembled WGS sequence"/>
</dbReference>
<evidence type="ECO:0000256" key="1">
    <source>
        <dbReference type="ARBA" id="ARBA00022448"/>
    </source>
</evidence>
<dbReference type="GO" id="GO:0005524">
    <property type="term" value="F:ATP binding"/>
    <property type="evidence" value="ECO:0007669"/>
    <property type="project" value="UniProtKB-KW"/>
</dbReference>
<evidence type="ECO:0000256" key="3">
    <source>
        <dbReference type="ARBA" id="ARBA00022840"/>
    </source>
</evidence>